<dbReference type="AlphaFoldDB" id="A0A0B2A130"/>
<evidence type="ECO:0000313" key="4">
    <source>
        <dbReference type="Proteomes" id="UP000031030"/>
    </source>
</evidence>
<accession>A0A0B2A130</accession>
<proteinExistence type="predicted"/>
<name>A0A0B2A130_9MICO</name>
<feature type="region of interest" description="Disordered" evidence="1">
    <location>
        <begin position="17"/>
        <end position="79"/>
    </location>
</feature>
<organism evidence="3 4">
    <name type="scientific">Microbacterium mangrovi</name>
    <dbReference type="NCBI Taxonomy" id="1348253"/>
    <lineage>
        <taxon>Bacteria</taxon>
        <taxon>Bacillati</taxon>
        <taxon>Actinomycetota</taxon>
        <taxon>Actinomycetes</taxon>
        <taxon>Micrococcales</taxon>
        <taxon>Microbacteriaceae</taxon>
        <taxon>Microbacterium</taxon>
    </lineage>
</organism>
<keyword evidence="2" id="KW-0472">Membrane</keyword>
<dbReference type="RefSeq" id="WP_039403390.1">
    <property type="nucleotide sequence ID" value="NZ_JTDK01000025.1"/>
</dbReference>
<feature type="transmembrane region" description="Helical" evidence="2">
    <location>
        <begin position="85"/>
        <end position="103"/>
    </location>
</feature>
<feature type="compositionally biased region" description="Basic and acidic residues" evidence="1">
    <location>
        <begin position="27"/>
        <end position="40"/>
    </location>
</feature>
<evidence type="ECO:0000256" key="1">
    <source>
        <dbReference type="SAM" id="MobiDB-lite"/>
    </source>
</evidence>
<comment type="caution">
    <text evidence="3">The sequence shown here is derived from an EMBL/GenBank/DDBJ whole genome shotgun (WGS) entry which is preliminary data.</text>
</comment>
<evidence type="ECO:0000313" key="3">
    <source>
        <dbReference type="EMBL" id="KHK95285.1"/>
    </source>
</evidence>
<keyword evidence="2" id="KW-1133">Transmembrane helix</keyword>
<dbReference type="STRING" id="1348253.LK09_19525"/>
<reference evidence="3 4" key="1">
    <citation type="submission" date="2014-11" db="EMBL/GenBank/DDBJ databases">
        <title>Genome sequence of Microbacterium mangrovi MUSC 115(T).</title>
        <authorList>
            <person name="Lee L.-H."/>
        </authorList>
    </citation>
    <scope>NUCLEOTIDE SEQUENCE [LARGE SCALE GENOMIC DNA]</scope>
    <source>
        <strain evidence="3 4">MUSC 115</strain>
    </source>
</reference>
<sequence length="279" mass="29190">MTEDELLELAELRRRAYGPDADIAADPEARARLAELEAASHARHPGASPVPPGPDAAGPHDPGRPAPVEASVPEDPVPRRRRTRIVGAAVTAGFLLVVAAVLWPRPPAPVVAKPNPTITFAAVDVTCGSGWGSLAAGTLTPPRPAYVVWSPMWNAASAGEPTMLVTDHGEWLGQLTPVFVPGGVAAVVQVIDSQDARIVTFARSRSEGDSFTTSDYADTNAMVAAARRIVPLPPCPDSDTYPLLVIAPDKTCVQLEVTLAEGPVYRARVPVGADACAGR</sequence>
<dbReference type="EMBL" id="JTDK01000025">
    <property type="protein sequence ID" value="KHK95285.1"/>
    <property type="molecule type" value="Genomic_DNA"/>
</dbReference>
<keyword evidence="4" id="KW-1185">Reference proteome</keyword>
<evidence type="ECO:0000256" key="2">
    <source>
        <dbReference type="SAM" id="Phobius"/>
    </source>
</evidence>
<keyword evidence="2" id="KW-0812">Transmembrane</keyword>
<gene>
    <name evidence="3" type="ORF">LK09_19525</name>
</gene>
<protein>
    <submittedName>
        <fullName evidence="3">Uncharacterized protein</fullName>
    </submittedName>
</protein>
<dbReference type="Proteomes" id="UP000031030">
    <property type="component" value="Unassembled WGS sequence"/>
</dbReference>